<comment type="similarity">
    <text evidence="9">Belongs to the 'phage' integrase family. XerC subfamily.</text>
</comment>
<comment type="function">
    <text evidence="9">Site-specific tyrosine recombinase, which acts by catalyzing the cutting and rejoining of the recombining DNA molecules. The XerC-XerD complex is essential to convert dimers of the bacterial chromosome into monomers to permit their segregation at cell division. It also contributes to the segregational stability of plasmids.</text>
</comment>
<dbReference type="GO" id="GO:0007059">
    <property type="term" value="P:chromosome segregation"/>
    <property type="evidence" value="ECO:0007669"/>
    <property type="project" value="UniProtKB-UniRule"/>
</dbReference>
<comment type="caution">
    <text evidence="12">The sequence shown here is derived from an EMBL/GenBank/DDBJ whole genome shotgun (WGS) entry which is preliminary data.</text>
</comment>
<name>A0A5Q6RR57_9ACTN</name>
<dbReference type="InterPro" id="IPR010998">
    <property type="entry name" value="Integrase_recombinase_N"/>
</dbReference>
<dbReference type="HAMAP" id="MF_01808">
    <property type="entry name" value="Recomb_XerC_XerD"/>
    <property type="match status" value="1"/>
</dbReference>
<keyword evidence="6 9" id="KW-0238">DNA-binding</keyword>
<dbReference type="Pfam" id="PF00589">
    <property type="entry name" value="Phage_integrase"/>
    <property type="match status" value="1"/>
</dbReference>
<dbReference type="GO" id="GO:0006313">
    <property type="term" value="P:DNA transposition"/>
    <property type="evidence" value="ECO:0007669"/>
    <property type="project" value="UniProtKB-UniRule"/>
</dbReference>
<dbReference type="Gene3D" id="1.10.150.130">
    <property type="match status" value="1"/>
</dbReference>
<dbReference type="GO" id="GO:0005737">
    <property type="term" value="C:cytoplasm"/>
    <property type="evidence" value="ECO:0007669"/>
    <property type="project" value="UniProtKB-SubCell"/>
</dbReference>
<evidence type="ECO:0000313" key="12">
    <source>
        <dbReference type="EMBL" id="KAA1420541.1"/>
    </source>
</evidence>
<feature type="domain" description="Tyr recombinase" evidence="10">
    <location>
        <begin position="115"/>
        <end position="309"/>
    </location>
</feature>
<keyword evidence="2 9" id="KW-0963">Cytoplasm</keyword>
<feature type="active site" evidence="9">
    <location>
        <position position="167"/>
    </location>
</feature>
<dbReference type="InterPro" id="IPR011010">
    <property type="entry name" value="DNA_brk_join_enz"/>
</dbReference>
<evidence type="ECO:0000313" key="13">
    <source>
        <dbReference type="Proteomes" id="UP000307768"/>
    </source>
</evidence>
<evidence type="ECO:0000256" key="7">
    <source>
        <dbReference type="ARBA" id="ARBA00023172"/>
    </source>
</evidence>
<dbReference type="SUPFAM" id="SSF56349">
    <property type="entry name" value="DNA breaking-rejoining enzymes"/>
    <property type="match status" value="1"/>
</dbReference>
<dbReference type="InterPro" id="IPR050090">
    <property type="entry name" value="Tyrosine_recombinase_XerCD"/>
</dbReference>
<keyword evidence="3 9" id="KW-0132">Cell division</keyword>
<keyword evidence="7 9" id="KW-0233">DNA recombination</keyword>
<dbReference type="InterPro" id="IPR004107">
    <property type="entry name" value="Integrase_SAM-like_N"/>
</dbReference>
<proteinExistence type="inferred from homology"/>
<dbReference type="InterPro" id="IPR013762">
    <property type="entry name" value="Integrase-like_cat_sf"/>
</dbReference>
<feature type="active site" evidence="9">
    <location>
        <position position="261"/>
    </location>
</feature>
<dbReference type="InterPro" id="IPR044068">
    <property type="entry name" value="CB"/>
</dbReference>
<feature type="active site" evidence="9">
    <location>
        <position position="191"/>
    </location>
</feature>
<keyword evidence="4 9" id="KW-0159">Chromosome partition</keyword>
<dbReference type="NCBIfam" id="NF001399">
    <property type="entry name" value="PRK00283.1"/>
    <property type="match status" value="1"/>
</dbReference>
<dbReference type="EMBL" id="VDFQ02000005">
    <property type="protein sequence ID" value="KAA1420541.1"/>
    <property type="molecule type" value="Genomic_DNA"/>
</dbReference>
<dbReference type="Pfam" id="PF02899">
    <property type="entry name" value="Phage_int_SAM_1"/>
    <property type="match status" value="1"/>
</dbReference>
<evidence type="ECO:0000256" key="3">
    <source>
        <dbReference type="ARBA" id="ARBA00022618"/>
    </source>
</evidence>
<dbReference type="GO" id="GO:0051301">
    <property type="term" value="P:cell division"/>
    <property type="evidence" value="ECO:0007669"/>
    <property type="project" value="UniProtKB-KW"/>
</dbReference>
<keyword evidence="8 9" id="KW-0131">Cell cycle</keyword>
<evidence type="ECO:0000259" key="11">
    <source>
        <dbReference type="PROSITE" id="PS51900"/>
    </source>
</evidence>
<feature type="domain" description="Core-binding (CB)" evidence="11">
    <location>
        <begin position="8"/>
        <end position="94"/>
    </location>
</feature>
<evidence type="ECO:0000256" key="8">
    <source>
        <dbReference type="ARBA" id="ARBA00023306"/>
    </source>
</evidence>
<evidence type="ECO:0000256" key="2">
    <source>
        <dbReference type="ARBA" id="ARBA00022490"/>
    </source>
</evidence>
<evidence type="ECO:0000256" key="6">
    <source>
        <dbReference type="ARBA" id="ARBA00023125"/>
    </source>
</evidence>
<evidence type="ECO:0000256" key="1">
    <source>
        <dbReference type="ARBA" id="ARBA00004496"/>
    </source>
</evidence>
<dbReference type="Gene3D" id="1.10.443.10">
    <property type="entry name" value="Intergrase catalytic core"/>
    <property type="match status" value="1"/>
</dbReference>
<dbReference type="AlphaFoldDB" id="A0A5Q6RR57"/>
<dbReference type="InterPro" id="IPR023009">
    <property type="entry name" value="Tyrosine_recombinase_XerC/XerD"/>
</dbReference>
<evidence type="ECO:0000256" key="9">
    <source>
        <dbReference type="HAMAP-Rule" id="MF_01808"/>
    </source>
</evidence>
<comment type="subcellular location">
    <subcellularLocation>
        <location evidence="1 9">Cytoplasm</location>
    </subcellularLocation>
</comment>
<dbReference type="PROSITE" id="PS51898">
    <property type="entry name" value="TYR_RECOMBINASE"/>
    <property type="match status" value="1"/>
</dbReference>
<dbReference type="GO" id="GO:0009037">
    <property type="term" value="F:tyrosine-based site-specific recombinase activity"/>
    <property type="evidence" value="ECO:0007669"/>
    <property type="project" value="UniProtKB-UniRule"/>
</dbReference>
<reference evidence="12 13" key="1">
    <citation type="submission" date="2019-09" db="EMBL/GenBank/DDBJ databases">
        <title>Mumia zhuanghuii sp. nov. isolated from the intestinal contents of plateau pika (Ochotona curzoniae) in the Qinghai-Tibet plateau of China.</title>
        <authorList>
            <person name="Tian Z."/>
        </authorList>
    </citation>
    <scope>NUCLEOTIDE SEQUENCE [LARGE SCALE GENOMIC DNA]</scope>
    <source>
        <strain evidence="13">350</strain>
    </source>
</reference>
<evidence type="ECO:0000256" key="4">
    <source>
        <dbReference type="ARBA" id="ARBA00022829"/>
    </source>
</evidence>
<evidence type="ECO:0000259" key="10">
    <source>
        <dbReference type="PROSITE" id="PS51898"/>
    </source>
</evidence>
<comment type="subunit">
    <text evidence="9">Forms a cyclic heterotetrameric complex composed of two molecules of XerC and two molecules of XerD.</text>
</comment>
<sequence>MASPEHSVAWADALDAYARHLRSERGLSEHTVRAYAGDLDLLATHAEALGVADPAQLELRVLRSFLAGQQVRGRARSTLARRAAAVRRFTAWLVRTKRADQDPGAMLANPRRHRELPGVLRQDEVRTLLDAALSFATAADSGDDSTAAVVAVRDVAILELLYATGIRVGELCGLDVDDVDRVRNVVRVVGKGDKERSVPFGRPAAEALDRWVASRRALVVQVSGPALFLGQRGGRVDPRTVRRMVHSRLGEVDGAPDLGPHGLRHTAATHLLEGGADLRSVQELLGHASLATTQLYTHVSSERLRSAYAQAHPRA</sequence>
<dbReference type="PROSITE" id="PS51900">
    <property type="entry name" value="CB"/>
    <property type="match status" value="1"/>
</dbReference>
<dbReference type="SUPFAM" id="SSF47823">
    <property type="entry name" value="lambda integrase-like, N-terminal domain"/>
    <property type="match status" value="1"/>
</dbReference>
<dbReference type="RefSeq" id="WP_149770710.1">
    <property type="nucleotide sequence ID" value="NZ_VDFQ02000005.1"/>
</dbReference>
<evidence type="ECO:0000256" key="5">
    <source>
        <dbReference type="ARBA" id="ARBA00022908"/>
    </source>
</evidence>
<keyword evidence="5 9" id="KW-0229">DNA integration</keyword>
<dbReference type="Proteomes" id="UP000307768">
    <property type="component" value="Unassembled WGS sequence"/>
</dbReference>
<dbReference type="InterPro" id="IPR002104">
    <property type="entry name" value="Integrase_catalytic"/>
</dbReference>
<protein>
    <recommendedName>
        <fullName evidence="9">Tyrosine recombinase XerC</fullName>
    </recommendedName>
</protein>
<dbReference type="PANTHER" id="PTHR30349">
    <property type="entry name" value="PHAGE INTEGRASE-RELATED"/>
    <property type="match status" value="1"/>
</dbReference>
<feature type="active site" description="O-(3'-phospho-DNA)-tyrosine intermediate" evidence="9">
    <location>
        <position position="296"/>
    </location>
</feature>
<dbReference type="OrthoDB" id="9801717at2"/>
<feature type="active site" evidence="9">
    <location>
        <position position="264"/>
    </location>
</feature>
<organism evidence="12 13">
    <name type="scientific">Mumia zhuanghuii</name>
    <dbReference type="NCBI Taxonomy" id="2585211"/>
    <lineage>
        <taxon>Bacteria</taxon>
        <taxon>Bacillati</taxon>
        <taxon>Actinomycetota</taxon>
        <taxon>Actinomycetes</taxon>
        <taxon>Propionibacteriales</taxon>
        <taxon>Nocardioidaceae</taxon>
        <taxon>Mumia</taxon>
    </lineage>
</organism>
<feature type="active site" evidence="9">
    <location>
        <position position="287"/>
    </location>
</feature>
<gene>
    <name evidence="9" type="primary">xerC</name>
    <name evidence="12" type="ORF">FE697_016440</name>
</gene>
<accession>A0A5Q6RR57</accession>
<dbReference type="GO" id="GO:0003677">
    <property type="term" value="F:DNA binding"/>
    <property type="evidence" value="ECO:0007669"/>
    <property type="project" value="UniProtKB-UniRule"/>
</dbReference>
<dbReference type="PANTHER" id="PTHR30349:SF77">
    <property type="entry name" value="TYROSINE RECOMBINASE XERC"/>
    <property type="match status" value="1"/>
</dbReference>